<gene>
    <name evidence="2" type="ORF">OSTQU699_LOCUS10553</name>
</gene>
<keyword evidence="3" id="KW-1185">Reference proteome</keyword>
<organism evidence="2 3">
    <name type="scientific">Ostreobium quekettii</name>
    <dbReference type="NCBI Taxonomy" id="121088"/>
    <lineage>
        <taxon>Eukaryota</taxon>
        <taxon>Viridiplantae</taxon>
        <taxon>Chlorophyta</taxon>
        <taxon>core chlorophytes</taxon>
        <taxon>Ulvophyceae</taxon>
        <taxon>TCBD clade</taxon>
        <taxon>Bryopsidales</taxon>
        <taxon>Ostreobineae</taxon>
        <taxon>Ostreobiaceae</taxon>
        <taxon>Ostreobium</taxon>
    </lineage>
</organism>
<dbReference type="EMBL" id="CAJHUC010003047">
    <property type="protein sequence ID" value="CAD7705198.1"/>
    <property type="molecule type" value="Genomic_DNA"/>
</dbReference>
<dbReference type="AlphaFoldDB" id="A0A8S1JFI8"/>
<sequence>MTLGASAPGEVGHGFDERQTQLARNRGSSSATLEIFRVSNTADFVVVLGIGRERTWHWKQQPLERRGVGLTTPNTAGQESGFIICNLGNAQSCNTADVVEDVINLFNVSVGSPVLSSNKEPSWRLLLFFRSFWEGGSTSRHYGGAVVQE</sequence>
<accession>A0A8S1JFI8</accession>
<feature type="region of interest" description="Disordered" evidence="1">
    <location>
        <begin position="1"/>
        <end position="26"/>
    </location>
</feature>
<evidence type="ECO:0000313" key="2">
    <source>
        <dbReference type="EMBL" id="CAD7705198.1"/>
    </source>
</evidence>
<proteinExistence type="predicted"/>
<comment type="caution">
    <text evidence="2">The sequence shown here is derived from an EMBL/GenBank/DDBJ whole genome shotgun (WGS) entry which is preliminary data.</text>
</comment>
<protein>
    <submittedName>
        <fullName evidence="2">Uncharacterized protein</fullName>
    </submittedName>
</protein>
<name>A0A8S1JFI8_9CHLO</name>
<reference evidence="2" key="1">
    <citation type="submission" date="2020-12" db="EMBL/GenBank/DDBJ databases">
        <authorList>
            <person name="Iha C."/>
        </authorList>
    </citation>
    <scope>NUCLEOTIDE SEQUENCE</scope>
</reference>
<dbReference type="Proteomes" id="UP000708148">
    <property type="component" value="Unassembled WGS sequence"/>
</dbReference>
<evidence type="ECO:0000313" key="3">
    <source>
        <dbReference type="Proteomes" id="UP000708148"/>
    </source>
</evidence>
<evidence type="ECO:0000256" key="1">
    <source>
        <dbReference type="SAM" id="MobiDB-lite"/>
    </source>
</evidence>